<comment type="caution">
    <text evidence="1">The sequence shown here is derived from an EMBL/GenBank/DDBJ whole genome shotgun (WGS) entry which is preliminary data.</text>
</comment>
<reference evidence="1 2" key="1">
    <citation type="journal article" date="2021" name="Plant Biotechnol. J.">
        <title>Multi-omics assisted identification of the key and species-specific regulatory components of drought-tolerant mechanisms in Gossypium stocksii.</title>
        <authorList>
            <person name="Yu D."/>
            <person name="Ke L."/>
            <person name="Zhang D."/>
            <person name="Wu Y."/>
            <person name="Sun Y."/>
            <person name="Mei J."/>
            <person name="Sun J."/>
            <person name="Sun Y."/>
        </authorList>
    </citation>
    <scope>NUCLEOTIDE SEQUENCE [LARGE SCALE GENOMIC DNA]</scope>
    <source>
        <strain evidence="2">cv. E1</strain>
        <tissue evidence="1">Leaf</tissue>
    </source>
</reference>
<gene>
    <name evidence="1" type="ORF">J1N35_015004</name>
</gene>
<proteinExistence type="predicted"/>
<name>A0A9D3VWE8_9ROSI</name>
<sequence>MKHAVLSTPRTGALGALYTHWTRVWMACRVRGPFSGFLECMRSETVIFPMFLRVGSITLPCELGLQAGPTTLLVSSHKVNL</sequence>
<evidence type="ECO:0000313" key="1">
    <source>
        <dbReference type="EMBL" id="KAH1098083.1"/>
    </source>
</evidence>
<dbReference type="Proteomes" id="UP000828251">
    <property type="component" value="Unassembled WGS sequence"/>
</dbReference>
<dbReference type="EMBL" id="JAIQCV010000005">
    <property type="protein sequence ID" value="KAH1098083.1"/>
    <property type="molecule type" value="Genomic_DNA"/>
</dbReference>
<dbReference type="AlphaFoldDB" id="A0A9D3VWE8"/>
<accession>A0A9D3VWE8</accession>
<keyword evidence="2" id="KW-1185">Reference proteome</keyword>
<organism evidence="1 2">
    <name type="scientific">Gossypium stocksii</name>
    <dbReference type="NCBI Taxonomy" id="47602"/>
    <lineage>
        <taxon>Eukaryota</taxon>
        <taxon>Viridiplantae</taxon>
        <taxon>Streptophyta</taxon>
        <taxon>Embryophyta</taxon>
        <taxon>Tracheophyta</taxon>
        <taxon>Spermatophyta</taxon>
        <taxon>Magnoliopsida</taxon>
        <taxon>eudicotyledons</taxon>
        <taxon>Gunneridae</taxon>
        <taxon>Pentapetalae</taxon>
        <taxon>rosids</taxon>
        <taxon>malvids</taxon>
        <taxon>Malvales</taxon>
        <taxon>Malvaceae</taxon>
        <taxon>Malvoideae</taxon>
        <taxon>Gossypium</taxon>
    </lineage>
</organism>
<protein>
    <submittedName>
        <fullName evidence="1">Uncharacterized protein</fullName>
    </submittedName>
</protein>
<evidence type="ECO:0000313" key="2">
    <source>
        <dbReference type="Proteomes" id="UP000828251"/>
    </source>
</evidence>